<feature type="compositionally biased region" description="Polar residues" evidence="1">
    <location>
        <begin position="39"/>
        <end position="60"/>
    </location>
</feature>
<proteinExistence type="predicted"/>
<dbReference type="Proteomes" id="UP000723463">
    <property type="component" value="Unassembled WGS sequence"/>
</dbReference>
<evidence type="ECO:0000313" key="3">
    <source>
        <dbReference type="Proteomes" id="UP000723463"/>
    </source>
</evidence>
<evidence type="ECO:0000256" key="1">
    <source>
        <dbReference type="SAM" id="MobiDB-lite"/>
    </source>
</evidence>
<feature type="compositionally biased region" description="Acidic residues" evidence="1">
    <location>
        <begin position="75"/>
        <end position="85"/>
    </location>
</feature>
<protein>
    <submittedName>
        <fullName evidence="2">Uncharacterized protein</fullName>
    </submittedName>
</protein>
<feature type="region of interest" description="Disordered" evidence="1">
    <location>
        <begin position="22"/>
        <end position="92"/>
    </location>
</feature>
<organism evidence="2 3">
    <name type="scientific">Mortierella hygrophila</name>
    <dbReference type="NCBI Taxonomy" id="979708"/>
    <lineage>
        <taxon>Eukaryota</taxon>
        <taxon>Fungi</taxon>
        <taxon>Fungi incertae sedis</taxon>
        <taxon>Mucoromycota</taxon>
        <taxon>Mortierellomycotina</taxon>
        <taxon>Mortierellomycetes</taxon>
        <taxon>Mortierellales</taxon>
        <taxon>Mortierellaceae</taxon>
        <taxon>Mortierella</taxon>
    </lineage>
</organism>
<comment type="caution">
    <text evidence="2">The sequence shown here is derived from an EMBL/GenBank/DDBJ whole genome shotgun (WGS) entry which is preliminary data.</text>
</comment>
<name>A0A9P6F0F0_9FUNG</name>
<evidence type="ECO:0000313" key="2">
    <source>
        <dbReference type="EMBL" id="KAF9540098.1"/>
    </source>
</evidence>
<sequence>MDRKMEDKLMYYVALAEKQPRYPQEPLRVSMVHVDSEHPSTSQLGGLGDVNSSSGSQNLPPSAYISDSEKPFPWSDDEEEEAEESEQGRVMSSIERSLRAQAVTALNNPSAMLLHSVSMNETPTRTRLRMYR</sequence>
<accession>A0A9P6F0F0</accession>
<reference evidence="2" key="1">
    <citation type="journal article" date="2020" name="Fungal Divers.">
        <title>Resolving the Mortierellaceae phylogeny through synthesis of multi-gene phylogenetics and phylogenomics.</title>
        <authorList>
            <person name="Vandepol N."/>
            <person name="Liber J."/>
            <person name="Desiro A."/>
            <person name="Na H."/>
            <person name="Kennedy M."/>
            <person name="Barry K."/>
            <person name="Grigoriev I.V."/>
            <person name="Miller A.N."/>
            <person name="O'Donnell K."/>
            <person name="Stajich J.E."/>
            <person name="Bonito G."/>
        </authorList>
    </citation>
    <scope>NUCLEOTIDE SEQUENCE</scope>
    <source>
        <strain evidence="2">NRRL 2591</strain>
    </source>
</reference>
<dbReference type="AlphaFoldDB" id="A0A9P6F0F0"/>
<gene>
    <name evidence="2" type="ORF">EC957_004651</name>
</gene>
<dbReference type="EMBL" id="JAAAXW010000215">
    <property type="protein sequence ID" value="KAF9540098.1"/>
    <property type="molecule type" value="Genomic_DNA"/>
</dbReference>
<keyword evidence="3" id="KW-1185">Reference proteome</keyword>